<name>A0A0C5RCC9_9BACT</name>
<evidence type="ECO:0000313" key="2">
    <source>
        <dbReference type="EMBL" id="AJQ45576.1"/>
    </source>
</evidence>
<feature type="transmembrane region" description="Helical" evidence="1">
    <location>
        <begin position="124"/>
        <end position="151"/>
    </location>
</feature>
<gene>
    <name evidence="2" type="ORF">JM47_03410</name>
</gene>
<dbReference type="EMBL" id="CP009770">
    <property type="protein sequence ID" value="AJQ45576.1"/>
    <property type="molecule type" value="Genomic_DNA"/>
</dbReference>
<dbReference type="RefSeq" id="WP_208894974.1">
    <property type="nucleotide sequence ID" value="NZ_CP009770.1"/>
</dbReference>
<dbReference type="Proteomes" id="UP000032261">
    <property type="component" value="Chromosome"/>
</dbReference>
<protein>
    <submittedName>
        <fullName evidence="2">Uncharacterized protein</fullName>
    </submittedName>
</protein>
<dbReference type="PATRIC" id="fig|42094.4.peg.677"/>
<proteinExistence type="predicted"/>
<sequence length="578" mass="67337">MLSTNLFDLEIEKLTKTLVSKNKKVVALHSVEENEAYKLMNNLINLMDVQIPEWSSVSNATVEQCIDDIRNFLLSNATMENFKNLPTNSTILNWWKKRRISKIVNKLEELDTARSGKVVTSRSGIFLLPILTTLSTLGATLAVPLLSIAFLRTKEIVELWGNGGFHALVGSCFSLVFIIIIATFVTLFNNIKNNHKDYIVKNMNNTLLKIFDKYFILDSKFNIKNKITFYTKFIERSKLVISNHYTFFYDTINVNGDNYVSILKYFKTLNHFNNTVVFNASEYKYLDERKIFRNVFSEDKIMVARINRYKNKTSGRRLMNFIFYQISMISSLNTKKLLQKYPLFVNALYRFLEYSESNSELLNLLLDVKRHAYKISSQIDESYQRFFVDFFVLAVFRALDENGFDALSNDISYYGKPSEETSNNVTYTSLKLDQILNNNVINFGQQAFIFNLPDYFEETDNKNIFAELSSANKNIDYSPRSQIAIATKQMKEKGYTPQETSLSEDLWYDACFSSDHDDDTYLKVFTMNENTEYFKELHETFEQATKSGVKNLLIYVYSIKMLYRLIDDQYELVNETIS</sequence>
<dbReference type="KEGG" id="ude:JM47_03410"/>
<dbReference type="HOGENOM" id="CLU_471667_0_0_14"/>
<reference evidence="2 3" key="1">
    <citation type="journal article" date="2015" name="Genome Announc.">
        <title>Genome Sequence of Ureaplasma diversum Strain ATCC 49782.</title>
        <authorList>
            <person name="Marques L.M."/>
            <person name="Guimaraes A.M."/>
            <person name="Martins H.B."/>
            <person name="Rezende I.S."/>
            <person name="Barbosa M.S."/>
            <person name="Campos G.B."/>
            <person name="do Nascimento N.C."/>
            <person name="Dos Santos A.P."/>
            <person name="Amorim A.T."/>
            <person name="Santos V.M."/>
            <person name="Messick J.B."/>
            <person name="Timenetsky J."/>
        </authorList>
    </citation>
    <scope>NUCLEOTIDE SEQUENCE [LARGE SCALE GENOMIC DNA]</scope>
    <source>
        <strain evidence="2 3">ATCC 49782</strain>
    </source>
</reference>
<keyword evidence="1" id="KW-1133">Transmembrane helix</keyword>
<evidence type="ECO:0000313" key="3">
    <source>
        <dbReference type="Proteomes" id="UP000032261"/>
    </source>
</evidence>
<evidence type="ECO:0000256" key="1">
    <source>
        <dbReference type="SAM" id="Phobius"/>
    </source>
</evidence>
<feature type="transmembrane region" description="Helical" evidence="1">
    <location>
        <begin position="163"/>
        <end position="188"/>
    </location>
</feature>
<organism evidence="2 3">
    <name type="scientific">Ureaplasma diversum</name>
    <dbReference type="NCBI Taxonomy" id="42094"/>
    <lineage>
        <taxon>Bacteria</taxon>
        <taxon>Bacillati</taxon>
        <taxon>Mycoplasmatota</taxon>
        <taxon>Mycoplasmoidales</taxon>
        <taxon>Mycoplasmoidaceae</taxon>
        <taxon>Ureaplasma</taxon>
    </lineage>
</organism>
<dbReference type="AlphaFoldDB" id="A0A0C5RCC9"/>
<keyword evidence="1" id="KW-0472">Membrane</keyword>
<accession>A0A0C5RCC9</accession>
<keyword evidence="1" id="KW-0812">Transmembrane</keyword>